<evidence type="ECO:0000256" key="7">
    <source>
        <dbReference type="ARBA" id="ARBA00022989"/>
    </source>
</evidence>
<feature type="transmembrane region" description="Helical" evidence="10">
    <location>
        <begin position="136"/>
        <end position="153"/>
    </location>
</feature>
<dbReference type="GO" id="GO:0005886">
    <property type="term" value="C:plasma membrane"/>
    <property type="evidence" value="ECO:0007669"/>
    <property type="project" value="UniProtKB-SubCell"/>
</dbReference>
<feature type="transmembrane region" description="Helical" evidence="10">
    <location>
        <begin position="318"/>
        <end position="338"/>
    </location>
</feature>
<dbReference type="InterPro" id="IPR002528">
    <property type="entry name" value="MATE_fam"/>
</dbReference>
<accession>A0A2T4Z0T4</accession>
<keyword evidence="5" id="KW-1003">Cell membrane</keyword>
<dbReference type="InterPro" id="IPR045070">
    <property type="entry name" value="MATE_MepA-like"/>
</dbReference>
<keyword evidence="12" id="KW-1185">Reference proteome</keyword>
<dbReference type="Proteomes" id="UP000241639">
    <property type="component" value="Unassembled WGS sequence"/>
</dbReference>
<feature type="transmembrane region" description="Helical" evidence="10">
    <location>
        <begin position="165"/>
        <end position="188"/>
    </location>
</feature>
<dbReference type="EMBL" id="PZZP01000004">
    <property type="protein sequence ID" value="PTM53320.1"/>
    <property type="molecule type" value="Genomic_DNA"/>
</dbReference>
<proteinExistence type="inferred from homology"/>
<feature type="transmembrane region" description="Helical" evidence="10">
    <location>
        <begin position="15"/>
        <end position="33"/>
    </location>
</feature>
<dbReference type="GO" id="GO:0015297">
    <property type="term" value="F:antiporter activity"/>
    <property type="evidence" value="ECO:0007669"/>
    <property type="project" value="InterPro"/>
</dbReference>
<evidence type="ECO:0000313" key="11">
    <source>
        <dbReference type="EMBL" id="PTM53320.1"/>
    </source>
</evidence>
<protein>
    <recommendedName>
        <fullName evidence="3">Multidrug export protein MepA</fullName>
    </recommendedName>
</protein>
<comment type="subcellular location">
    <subcellularLocation>
        <location evidence="1">Cell membrane</location>
        <topology evidence="1">Multi-pass membrane protein</topology>
    </subcellularLocation>
</comment>
<feature type="transmembrane region" description="Helical" evidence="10">
    <location>
        <begin position="63"/>
        <end position="82"/>
    </location>
</feature>
<reference evidence="11 12" key="1">
    <citation type="submission" date="2018-04" db="EMBL/GenBank/DDBJ databases">
        <title>Genomic Encyclopedia of Archaeal and Bacterial Type Strains, Phase II (KMG-II): from individual species to whole genera.</title>
        <authorList>
            <person name="Goeker M."/>
        </authorList>
    </citation>
    <scope>NUCLEOTIDE SEQUENCE [LARGE SCALE GENOMIC DNA]</scope>
    <source>
        <strain evidence="11 12">DSM 45169</strain>
    </source>
</reference>
<comment type="caution">
    <text evidence="11">The sequence shown here is derived from an EMBL/GenBank/DDBJ whole genome shotgun (WGS) entry which is preliminary data.</text>
</comment>
<feature type="transmembrane region" description="Helical" evidence="10">
    <location>
        <begin position="194"/>
        <end position="216"/>
    </location>
</feature>
<dbReference type="GO" id="GO:0042910">
    <property type="term" value="F:xenobiotic transmembrane transporter activity"/>
    <property type="evidence" value="ECO:0007669"/>
    <property type="project" value="InterPro"/>
</dbReference>
<feature type="transmembrane region" description="Helical" evidence="10">
    <location>
        <begin position="389"/>
        <end position="411"/>
    </location>
</feature>
<dbReference type="InterPro" id="IPR048279">
    <property type="entry name" value="MdtK-like"/>
</dbReference>
<evidence type="ECO:0000313" key="12">
    <source>
        <dbReference type="Proteomes" id="UP000241639"/>
    </source>
</evidence>
<feature type="transmembrane region" description="Helical" evidence="10">
    <location>
        <begin position="265"/>
        <end position="282"/>
    </location>
</feature>
<evidence type="ECO:0000256" key="10">
    <source>
        <dbReference type="SAM" id="Phobius"/>
    </source>
</evidence>
<feature type="transmembrane region" description="Helical" evidence="10">
    <location>
        <begin position="94"/>
        <end position="116"/>
    </location>
</feature>
<keyword evidence="4" id="KW-0813">Transport</keyword>
<feature type="transmembrane region" description="Helical" evidence="10">
    <location>
        <begin position="358"/>
        <end position="382"/>
    </location>
</feature>
<dbReference type="NCBIfam" id="TIGR00797">
    <property type="entry name" value="matE"/>
    <property type="match status" value="1"/>
</dbReference>
<evidence type="ECO:0000256" key="8">
    <source>
        <dbReference type="ARBA" id="ARBA00023136"/>
    </source>
</evidence>
<dbReference type="RefSeq" id="WP_107728603.1">
    <property type="nucleotide sequence ID" value="NZ_PZZP01000004.1"/>
</dbReference>
<evidence type="ECO:0000256" key="3">
    <source>
        <dbReference type="ARBA" id="ARBA00022106"/>
    </source>
</evidence>
<evidence type="ECO:0000256" key="5">
    <source>
        <dbReference type="ARBA" id="ARBA00022475"/>
    </source>
</evidence>
<keyword evidence="9" id="KW-0046">Antibiotic resistance</keyword>
<dbReference type="PANTHER" id="PTHR43823:SF3">
    <property type="entry name" value="MULTIDRUG EXPORT PROTEIN MEPA"/>
    <property type="match status" value="1"/>
</dbReference>
<feature type="transmembrane region" description="Helical" evidence="10">
    <location>
        <begin position="40"/>
        <end position="57"/>
    </location>
</feature>
<dbReference type="Pfam" id="PF01554">
    <property type="entry name" value="MatE"/>
    <property type="match status" value="2"/>
</dbReference>
<gene>
    <name evidence="11" type="ORF">C8J48_3644</name>
</gene>
<feature type="transmembrane region" description="Helical" evidence="10">
    <location>
        <begin position="237"/>
        <end position="259"/>
    </location>
</feature>
<sequence>MEHSNPLSYESIPKLLWKMSVPAVLGMLINALYNIMDTIFIAHGVGILGVAGLSIAFPVQMIILALAGAIGLGGASVVSRRLGEGRRETANTVFGNLLLMVFGVGILGVVCALFFLKPLLRLFGATDMIMPYASDYLFPILMGTLFSVFVFTSNNLIRSEGNAKVVFILMATGSLLNIVLDPIFIFGFHMGTQGAAIATVLAHIVTSILAVFYFLSEKSNFSLGINSLQPKLHLMKEVLVIGLPAGIQLVAGSLMIVAVNYMLNVYSGAIAVGVFGIIYRIITFTSMPINGVVQGMQPIVGYNFGSNHFQRVNDTITLGLKVASVTSIIIFIVMMIFPEWIMRVFSSDKATVAQGIEAIRIVFAASFLIGLPIVIGGLYQALGFARKTLILSMARQVLFLLPLVLILPSLLGVNGVWLAFPTADLLAFFLSILYLYKDRNLLSNT</sequence>
<dbReference type="GO" id="GO:0046677">
    <property type="term" value="P:response to antibiotic"/>
    <property type="evidence" value="ECO:0007669"/>
    <property type="project" value="UniProtKB-KW"/>
</dbReference>
<evidence type="ECO:0000256" key="2">
    <source>
        <dbReference type="ARBA" id="ARBA00008417"/>
    </source>
</evidence>
<dbReference type="PANTHER" id="PTHR43823">
    <property type="entry name" value="SPORULATION PROTEIN YKVU"/>
    <property type="match status" value="1"/>
</dbReference>
<keyword evidence="7 10" id="KW-1133">Transmembrane helix</keyword>
<comment type="similarity">
    <text evidence="2">Belongs to the multi antimicrobial extrusion (MATE) (TC 2.A.66.1) family. MepA subfamily.</text>
</comment>
<keyword evidence="8 10" id="KW-0472">Membrane</keyword>
<dbReference type="InterPro" id="IPR051327">
    <property type="entry name" value="MATE_MepA_subfamily"/>
</dbReference>
<evidence type="ECO:0000256" key="1">
    <source>
        <dbReference type="ARBA" id="ARBA00004651"/>
    </source>
</evidence>
<evidence type="ECO:0000256" key="9">
    <source>
        <dbReference type="ARBA" id="ARBA00023251"/>
    </source>
</evidence>
<organism evidence="11 12">
    <name type="scientific">Desmospora activa DSM 45169</name>
    <dbReference type="NCBI Taxonomy" id="1121389"/>
    <lineage>
        <taxon>Bacteria</taxon>
        <taxon>Bacillati</taxon>
        <taxon>Bacillota</taxon>
        <taxon>Bacilli</taxon>
        <taxon>Bacillales</taxon>
        <taxon>Thermoactinomycetaceae</taxon>
        <taxon>Desmospora</taxon>
    </lineage>
</organism>
<keyword evidence="6 10" id="KW-0812">Transmembrane</keyword>
<name>A0A2T4Z0T4_9BACL</name>
<evidence type="ECO:0000256" key="6">
    <source>
        <dbReference type="ARBA" id="ARBA00022692"/>
    </source>
</evidence>
<dbReference type="CDD" id="cd13143">
    <property type="entry name" value="MATE_MepA_like"/>
    <property type="match status" value="1"/>
</dbReference>
<dbReference type="PIRSF" id="PIRSF006603">
    <property type="entry name" value="DinF"/>
    <property type="match status" value="1"/>
</dbReference>
<evidence type="ECO:0000256" key="4">
    <source>
        <dbReference type="ARBA" id="ARBA00022448"/>
    </source>
</evidence>
<dbReference type="AlphaFoldDB" id="A0A2T4Z0T4"/>
<dbReference type="OrthoDB" id="9811110at2"/>